<dbReference type="EMBL" id="BAAARY010000005">
    <property type="protein sequence ID" value="GAA2517933.1"/>
    <property type="molecule type" value="Genomic_DNA"/>
</dbReference>
<evidence type="ECO:0000313" key="2">
    <source>
        <dbReference type="Proteomes" id="UP001499978"/>
    </source>
</evidence>
<keyword evidence="2" id="KW-1185">Reference proteome</keyword>
<organism evidence="1 2">
    <name type="scientific">Pilimelia columellifera subsp. columellifera</name>
    <dbReference type="NCBI Taxonomy" id="706583"/>
    <lineage>
        <taxon>Bacteria</taxon>
        <taxon>Bacillati</taxon>
        <taxon>Actinomycetota</taxon>
        <taxon>Actinomycetes</taxon>
        <taxon>Micromonosporales</taxon>
        <taxon>Micromonosporaceae</taxon>
        <taxon>Pilimelia</taxon>
    </lineage>
</organism>
<proteinExistence type="predicted"/>
<dbReference type="Proteomes" id="UP001499978">
    <property type="component" value="Unassembled WGS sequence"/>
</dbReference>
<comment type="caution">
    <text evidence="1">The sequence shown here is derived from an EMBL/GenBank/DDBJ whole genome shotgun (WGS) entry which is preliminary data.</text>
</comment>
<name>A0ABN3NB31_9ACTN</name>
<gene>
    <name evidence="1" type="ORF">GCM10010201_13480</name>
</gene>
<sequence length="137" mass="14956">MTDTLTAGAGITVPDRPFRHEESVLNAHKNRRAVMAELLLLANPSAVYVHTPGVSLSVTFDSIGELKSWLDLAGLNDPEMLTGEHDGTTDDGRAYRSMNAYPTWHGWEFYANATDYTDNTAQLDTATIEQLTALTAA</sequence>
<accession>A0ABN3NB31</accession>
<evidence type="ECO:0000313" key="1">
    <source>
        <dbReference type="EMBL" id="GAA2517933.1"/>
    </source>
</evidence>
<reference evidence="1 2" key="1">
    <citation type="journal article" date="2019" name="Int. J. Syst. Evol. Microbiol.">
        <title>The Global Catalogue of Microorganisms (GCM) 10K type strain sequencing project: providing services to taxonomists for standard genome sequencing and annotation.</title>
        <authorList>
            <consortium name="The Broad Institute Genomics Platform"/>
            <consortium name="The Broad Institute Genome Sequencing Center for Infectious Disease"/>
            <person name="Wu L."/>
            <person name="Ma J."/>
        </authorList>
    </citation>
    <scope>NUCLEOTIDE SEQUENCE [LARGE SCALE GENOMIC DNA]</scope>
    <source>
        <strain evidence="1 2">JCM 3367</strain>
    </source>
</reference>
<protein>
    <submittedName>
        <fullName evidence="1">Uncharacterized protein</fullName>
    </submittedName>
</protein>